<feature type="transmembrane region" description="Helical" evidence="1">
    <location>
        <begin position="144"/>
        <end position="170"/>
    </location>
</feature>
<dbReference type="Gene3D" id="2.60.40.690">
    <property type="entry name" value="Alpha-macroglobulin, receptor-binding domain"/>
    <property type="match status" value="1"/>
</dbReference>
<keyword evidence="1" id="KW-1133">Transmembrane helix</keyword>
<reference evidence="2" key="1">
    <citation type="journal article" date="2023" name="Science">
        <title>Genome structures resolve the early diversification of teleost fishes.</title>
        <authorList>
            <person name="Parey E."/>
            <person name="Louis A."/>
            <person name="Montfort J."/>
            <person name="Bouchez O."/>
            <person name="Roques C."/>
            <person name="Iampietro C."/>
            <person name="Lluch J."/>
            <person name="Castinel A."/>
            <person name="Donnadieu C."/>
            <person name="Desvignes T."/>
            <person name="Floi Bucao C."/>
            <person name="Jouanno E."/>
            <person name="Wen M."/>
            <person name="Mejri S."/>
            <person name="Dirks R."/>
            <person name="Jansen H."/>
            <person name="Henkel C."/>
            <person name="Chen W.J."/>
            <person name="Zahm M."/>
            <person name="Cabau C."/>
            <person name="Klopp C."/>
            <person name="Thompson A.W."/>
            <person name="Robinson-Rechavi M."/>
            <person name="Braasch I."/>
            <person name="Lecointre G."/>
            <person name="Bobe J."/>
            <person name="Postlethwait J.H."/>
            <person name="Berthelot C."/>
            <person name="Roest Crollius H."/>
            <person name="Guiguen Y."/>
        </authorList>
    </citation>
    <scope>NUCLEOTIDE SEQUENCE</scope>
    <source>
        <strain evidence="2">Concon-B</strain>
    </source>
</reference>
<dbReference type="AlphaFoldDB" id="A0A9Q1DWV1"/>
<keyword evidence="3" id="KW-1185">Reference proteome</keyword>
<dbReference type="InterPro" id="IPR036595">
    <property type="entry name" value="A-macroglobulin_rcpt-bd_sf"/>
</dbReference>
<accession>A0A9Q1DWV1</accession>
<comment type="caution">
    <text evidence="2">The sequence shown here is derived from an EMBL/GenBank/DDBJ whole genome shotgun (WGS) entry which is preliminary data.</text>
</comment>
<keyword evidence="1" id="KW-0812">Transmembrane</keyword>
<proteinExistence type="predicted"/>
<evidence type="ECO:0000313" key="3">
    <source>
        <dbReference type="Proteomes" id="UP001152803"/>
    </source>
</evidence>
<gene>
    <name evidence="2" type="ORF">COCON_G00021160</name>
</gene>
<dbReference type="OrthoDB" id="8685045at2759"/>
<dbReference type="Proteomes" id="UP001152803">
    <property type="component" value="Unassembled WGS sequence"/>
</dbReference>
<evidence type="ECO:0000313" key="2">
    <source>
        <dbReference type="EMBL" id="KAJ8283266.1"/>
    </source>
</evidence>
<name>A0A9Q1DWV1_CONCO</name>
<keyword evidence="1" id="KW-0472">Membrane</keyword>
<protein>
    <submittedName>
        <fullName evidence="2">Uncharacterized protein</fullName>
    </submittedName>
</protein>
<dbReference type="GO" id="GO:0005576">
    <property type="term" value="C:extracellular region"/>
    <property type="evidence" value="ECO:0007669"/>
    <property type="project" value="InterPro"/>
</dbReference>
<dbReference type="EMBL" id="JAFJMO010000002">
    <property type="protein sequence ID" value="KAJ8283266.1"/>
    <property type="molecule type" value="Genomic_DNA"/>
</dbReference>
<evidence type="ECO:0000256" key="1">
    <source>
        <dbReference type="SAM" id="Phobius"/>
    </source>
</evidence>
<sequence>MRLVCPALQSDGKVAGLRHVLPVHSPSGQVVTFCNQLPDVHENETCRGFLLDVTVEESQDNRRCTKFYNPLTEGAELQKICSNDTCHCAEGTPTPWGRGAGWSGGPPRLNAGVTWDSPREISSDNEYFNENTHEPLSVDSPEDIWNTACAFLVIFLITLLYSISVTLVMMK</sequence>
<organism evidence="2 3">
    <name type="scientific">Conger conger</name>
    <name type="common">Conger eel</name>
    <name type="synonym">Muraena conger</name>
    <dbReference type="NCBI Taxonomy" id="82655"/>
    <lineage>
        <taxon>Eukaryota</taxon>
        <taxon>Metazoa</taxon>
        <taxon>Chordata</taxon>
        <taxon>Craniata</taxon>
        <taxon>Vertebrata</taxon>
        <taxon>Euteleostomi</taxon>
        <taxon>Actinopterygii</taxon>
        <taxon>Neopterygii</taxon>
        <taxon>Teleostei</taxon>
        <taxon>Anguilliformes</taxon>
        <taxon>Congridae</taxon>
        <taxon>Conger</taxon>
    </lineage>
</organism>